<accession>A0A0L0T3T6</accession>
<evidence type="ECO:0000313" key="2">
    <source>
        <dbReference type="Proteomes" id="UP000054350"/>
    </source>
</evidence>
<reference evidence="2" key="2">
    <citation type="submission" date="2009-11" db="EMBL/GenBank/DDBJ databases">
        <title>The Genome Sequence of Allomyces macrogynus strain ATCC 38327.</title>
        <authorList>
            <consortium name="The Broad Institute Genome Sequencing Platform"/>
            <person name="Russ C."/>
            <person name="Cuomo C."/>
            <person name="Shea T."/>
            <person name="Young S.K."/>
            <person name="Zeng Q."/>
            <person name="Koehrsen M."/>
            <person name="Haas B."/>
            <person name="Borodovsky M."/>
            <person name="Guigo R."/>
            <person name="Alvarado L."/>
            <person name="Berlin A."/>
            <person name="Borenstein D."/>
            <person name="Chen Z."/>
            <person name="Engels R."/>
            <person name="Freedman E."/>
            <person name="Gellesch M."/>
            <person name="Goldberg J."/>
            <person name="Griggs A."/>
            <person name="Gujja S."/>
            <person name="Heiman D."/>
            <person name="Hepburn T."/>
            <person name="Howarth C."/>
            <person name="Jen D."/>
            <person name="Larson L."/>
            <person name="Lewis B."/>
            <person name="Mehta T."/>
            <person name="Park D."/>
            <person name="Pearson M."/>
            <person name="Roberts A."/>
            <person name="Saif S."/>
            <person name="Shenoy N."/>
            <person name="Sisk P."/>
            <person name="Stolte C."/>
            <person name="Sykes S."/>
            <person name="Walk T."/>
            <person name="White J."/>
            <person name="Yandava C."/>
            <person name="Burger G."/>
            <person name="Gray M.W."/>
            <person name="Holland P.W.H."/>
            <person name="King N."/>
            <person name="Lang F.B.F."/>
            <person name="Roger A.J."/>
            <person name="Ruiz-Trillo I."/>
            <person name="Lander E."/>
            <person name="Nusbaum C."/>
        </authorList>
    </citation>
    <scope>NUCLEOTIDE SEQUENCE [LARGE SCALE GENOMIC DNA]</scope>
    <source>
        <strain evidence="2">ATCC 38327</strain>
    </source>
</reference>
<proteinExistence type="predicted"/>
<keyword evidence="2" id="KW-1185">Reference proteome</keyword>
<dbReference type="VEuPathDB" id="FungiDB:AMAG_19919"/>
<gene>
    <name evidence="1" type="ORF">AMAG_19919</name>
</gene>
<protein>
    <recommendedName>
        <fullName evidence="3">Protein kinase domain-containing protein</fullName>
    </recommendedName>
</protein>
<reference evidence="1 2" key="1">
    <citation type="submission" date="2009-11" db="EMBL/GenBank/DDBJ databases">
        <title>Annotation of Allomyces macrogynus ATCC 38327.</title>
        <authorList>
            <consortium name="The Broad Institute Genome Sequencing Platform"/>
            <person name="Russ C."/>
            <person name="Cuomo C."/>
            <person name="Burger G."/>
            <person name="Gray M.W."/>
            <person name="Holland P.W.H."/>
            <person name="King N."/>
            <person name="Lang F.B.F."/>
            <person name="Roger A.J."/>
            <person name="Ruiz-Trillo I."/>
            <person name="Young S.K."/>
            <person name="Zeng Q."/>
            <person name="Gargeya S."/>
            <person name="Fitzgerald M."/>
            <person name="Haas B."/>
            <person name="Abouelleil A."/>
            <person name="Alvarado L."/>
            <person name="Arachchi H.M."/>
            <person name="Berlin A."/>
            <person name="Chapman S.B."/>
            <person name="Gearin G."/>
            <person name="Goldberg J."/>
            <person name="Griggs A."/>
            <person name="Gujja S."/>
            <person name="Hansen M."/>
            <person name="Heiman D."/>
            <person name="Howarth C."/>
            <person name="Larimer J."/>
            <person name="Lui A."/>
            <person name="MacDonald P.J.P."/>
            <person name="McCowen C."/>
            <person name="Montmayeur A."/>
            <person name="Murphy C."/>
            <person name="Neiman D."/>
            <person name="Pearson M."/>
            <person name="Priest M."/>
            <person name="Roberts A."/>
            <person name="Saif S."/>
            <person name="Shea T."/>
            <person name="Sisk P."/>
            <person name="Stolte C."/>
            <person name="Sykes S."/>
            <person name="Wortman J."/>
            <person name="Nusbaum C."/>
            <person name="Birren B."/>
        </authorList>
    </citation>
    <scope>NUCLEOTIDE SEQUENCE [LARGE SCALE GENOMIC DNA]</scope>
    <source>
        <strain evidence="1 2">ATCC 38327</strain>
    </source>
</reference>
<name>A0A0L0T3T6_ALLM3</name>
<evidence type="ECO:0008006" key="3">
    <source>
        <dbReference type="Google" id="ProtNLM"/>
    </source>
</evidence>
<organism evidence="1 2">
    <name type="scientific">Allomyces macrogynus (strain ATCC 38327)</name>
    <name type="common">Allomyces javanicus var. macrogynus</name>
    <dbReference type="NCBI Taxonomy" id="578462"/>
    <lineage>
        <taxon>Eukaryota</taxon>
        <taxon>Fungi</taxon>
        <taxon>Fungi incertae sedis</taxon>
        <taxon>Blastocladiomycota</taxon>
        <taxon>Blastocladiomycetes</taxon>
        <taxon>Blastocladiales</taxon>
        <taxon>Blastocladiaceae</taxon>
        <taxon>Allomyces</taxon>
    </lineage>
</organism>
<dbReference type="OrthoDB" id="2146423at2759"/>
<dbReference type="EMBL" id="GG745360">
    <property type="protein sequence ID" value="KNE69370.1"/>
    <property type="molecule type" value="Genomic_DNA"/>
</dbReference>
<dbReference type="Proteomes" id="UP000054350">
    <property type="component" value="Unassembled WGS sequence"/>
</dbReference>
<sequence length="100" mass="10836">MAAHTNQLGQLAVTAHEFIVGREPFARSARAEVYRTIWPALDLAQVVMKRQLLPSTDLGKTVRDELAKEALAWVAASDHKHVLPLLGVGIAASAPFLITP</sequence>
<dbReference type="AlphaFoldDB" id="A0A0L0T3T6"/>
<evidence type="ECO:0000313" key="1">
    <source>
        <dbReference type="EMBL" id="KNE69370.1"/>
    </source>
</evidence>